<keyword evidence="5" id="KW-0378">Hydrolase</keyword>
<organism evidence="10 11">
    <name type="scientific">Chitinophaga rupis</name>
    <dbReference type="NCBI Taxonomy" id="573321"/>
    <lineage>
        <taxon>Bacteria</taxon>
        <taxon>Pseudomonadati</taxon>
        <taxon>Bacteroidota</taxon>
        <taxon>Chitinophagia</taxon>
        <taxon>Chitinophagales</taxon>
        <taxon>Chitinophagaceae</taxon>
        <taxon>Chitinophaga</taxon>
    </lineage>
</organism>
<proteinExistence type="inferred from homology"/>
<dbReference type="Pfam" id="PF16757">
    <property type="entry name" value="Fucosidase_C"/>
    <property type="match status" value="1"/>
</dbReference>
<evidence type="ECO:0000256" key="2">
    <source>
        <dbReference type="ARBA" id="ARBA00007951"/>
    </source>
</evidence>
<dbReference type="GO" id="GO:0016139">
    <property type="term" value="P:glycoside catabolic process"/>
    <property type="evidence" value="ECO:0007669"/>
    <property type="project" value="TreeGrafter"/>
</dbReference>
<evidence type="ECO:0000313" key="10">
    <source>
        <dbReference type="EMBL" id="SEN70327.1"/>
    </source>
</evidence>
<accession>A0A1H8IQQ2</accession>
<name>A0A1H8IQQ2_9BACT</name>
<evidence type="ECO:0000256" key="3">
    <source>
        <dbReference type="ARBA" id="ARBA00012662"/>
    </source>
</evidence>
<evidence type="ECO:0000313" key="11">
    <source>
        <dbReference type="Proteomes" id="UP000198984"/>
    </source>
</evidence>
<dbReference type="SUPFAM" id="SSF51445">
    <property type="entry name" value="(Trans)glycosidases"/>
    <property type="match status" value="1"/>
</dbReference>
<dbReference type="GO" id="GO:0005764">
    <property type="term" value="C:lysosome"/>
    <property type="evidence" value="ECO:0007669"/>
    <property type="project" value="TreeGrafter"/>
</dbReference>
<keyword evidence="4 7" id="KW-0732">Signal</keyword>
<evidence type="ECO:0000259" key="8">
    <source>
        <dbReference type="Pfam" id="PF01120"/>
    </source>
</evidence>
<dbReference type="PANTHER" id="PTHR10030">
    <property type="entry name" value="ALPHA-L-FUCOSIDASE"/>
    <property type="match status" value="1"/>
</dbReference>
<dbReference type="Gene3D" id="2.60.40.1180">
    <property type="entry name" value="Golgi alpha-mannosidase II"/>
    <property type="match status" value="1"/>
</dbReference>
<dbReference type="AlphaFoldDB" id="A0A1H8IQQ2"/>
<protein>
    <recommendedName>
        <fullName evidence="3">alpha-L-fucosidase</fullName>
        <ecNumber evidence="3">3.2.1.51</ecNumber>
    </recommendedName>
</protein>
<dbReference type="PRINTS" id="PR00741">
    <property type="entry name" value="GLHYDRLASE29"/>
</dbReference>
<dbReference type="PANTHER" id="PTHR10030:SF37">
    <property type="entry name" value="ALPHA-L-FUCOSIDASE-RELATED"/>
    <property type="match status" value="1"/>
</dbReference>
<dbReference type="STRING" id="573321.SAMN04488505_11232"/>
<dbReference type="InterPro" id="IPR017853">
    <property type="entry name" value="GH"/>
</dbReference>
<feature type="signal peptide" evidence="7">
    <location>
        <begin position="1"/>
        <end position="27"/>
    </location>
</feature>
<dbReference type="EC" id="3.2.1.51" evidence="3"/>
<comment type="similarity">
    <text evidence="2">Belongs to the glycosyl hydrolase 29 family.</text>
</comment>
<dbReference type="Proteomes" id="UP000198984">
    <property type="component" value="Unassembled WGS sequence"/>
</dbReference>
<evidence type="ECO:0000256" key="7">
    <source>
        <dbReference type="SAM" id="SignalP"/>
    </source>
</evidence>
<dbReference type="EMBL" id="FOBB01000012">
    <property type="protein sequence ID" value="SEN70327.1"/>
    <property type="molecule type" value="Genomic_DNA"/>
</dbReference>
<dbReference type="SMART" id="SM00812">
    <property type="entry name" value="Alpha_L_fucos"/>
    <property type="match status" value="1"/>
</dbReference>
<keyword evidence="11" id="KW-1185">Reference proteome</keyword>
<dbReference type="InterPro" id="IPR013780">
    <property type="entry name" value="Glyco_hydro_b"/>
</dbReference>
<comment type="function">
    <text evidence="1">Alpha-L-fucosidase is responsible for hydrolyzing the alpha-1,6-linked fucose joined to the reducing-end N-acetylglucosamine of the carbohydrate moieties of glycoproteins.</text>
</comment>
<evidence type="ECO:0000259" key="9">
    <source>
        <dbReference type="Pfam" id="PF16757"/>
    </source>
</evidence>
<reference evidence="10 11" key="1">
    <citation type="submission" date="2016-10" db="EMBL/GenBank/DDBJ databases">
        <authorList>
            <person name="de Groot N.N."/>
        </authorList>
    </citation>
    <scope>NUCLEOTIDE SEQUENCE [LARGE SCALE GENOMIC DNA]</scope>
    <source>
        <strain evidence="10 11">DSM 21039</strain>
    </source>
</reference>
<feature type="domain" description="Alpha-L-fucosidase C-terminal" evidence="9">
    <location>
        <begin position="395"/>
        <end position="477"/>
    </location>
</feature>
<evidence type="ECO:0000256" key="4">
    <source>
        <dbReference type="ARBA" id="ARBA00022729"/>
    </source>
</evidence>
<evidence type="ECO:0000256" key="6">
    <source>
        <dbReference type="ARBA" id="ARBA00023295"/>
    </source>
</evidence>
<dbReference type="InterPro" id="IPR057739">
    <property type="entry name" value="Glyco_hydro_29_N"/>
</dbReference>
<dbReference type="SUPFAM" id="SSF75005">
    <property type="entry name" value="Arabinanase/levansucrase/invertase"/>
    <property type="match status" value="1"/>
</dbReference>
<dbReference type="GO" id="GO:0006004">
    <property type="term" value="P:fucose metabolic process"/>
    <property type="evidence" value="ECO:0007669"/>
    <property type="project" value="InterPro"/>
</dbReference>
<keyword evidence="6" id="KW-0326">Glycosidase</keyword>
<evidence type="ECO:0000256" key="5">
    <source>
        <dbReference type="ARBA" id="ARBA00022801"/>
    </source>
</evidence>
<dbReference type="InterPro" id="IPR016286">
    <property type="entry name" value="FUC_metazoa-typ"/>
</dbReference>
<evidence type="ECO:0000256" key="1">
    <source>
        <dbReference type="ARBA" id="ARBA00004071"/>
    </source>
</evidence>
<dbReference type="GO" id="GO:0004560">
    <property type="term" value="F:alpha-L-fucosidase activity"/>
    <property type="evidence" value="ECO:0007669"/>
    <property type="project" value="InterPro"/>
</dbReference>
<dbReference type="InterPro" id="IPR023296">
    <property type="entry name" value="Glyco_hydro_beta-prop_sf"/>
</dbReference>
<dbReference type="InterPro" id="IPR031919">
    <property type="entry name" value="Fucosidase_C"/>
</dbReference>
<gene>
    <name evidence="10" type="ORF">SAMN04488505_11232</name>
</gene>
<sequence length="874" mass="99176">MKHVMFRCRLGALALLLVVFSFSVSFAQKNILYKPDWASLQQHTEVPEWIRDAKFGIYCHWGVYSVPAYNNEHYYSHMHADSGYSKLGTYQRHIALYGPLSKFGYHDFIPMFKGEHFNADTWADLFVKSGARFAGPVAEHHDGFAMWDSQLTPFNAKQMGPHRDVVGELEKAIRKRGLKFFVSLHHELNYGYVKPKPGWAAANPKYAKLYGTPMPHEAWLKMWEGKCEEIVDKYHPDIIYHDSWLENIPPTYIQHYLAHYFNAAEQRHQDVTMTYKGNDIPDGIGMLDHENSNPDHIVEKPWLCDYSIGTGYALSWGYTDGMEIRTPKEIIHKIIEVVSKNGQLLLNLSPRSDGTIPDNQQEVMFRVGKWMWANGESIYGTRPFSVFGETTPEGQRIHYTRKGDTLYAIFLDWPGDSSTVHLKALNNNSLGGSIQSLQMLGLKSLETMPFKMDEQGLALTIPKKTRIPSDLAYVFRIVVQHSIHNVNEKGPQVSVSQGNHAQAGSPLLNPATPLFEILGGPDAPVIQEGMPGTTGIQGGFEGGTCIKVNGTYHLFPTERAGEKGVAAYYDRVKTRIGHWTSTDAIHWKRENTLYASSGQYAVAVDDNPVNDRRAAIWSFMPVFNKAHNRWYGYYLAYTVDKNIEPNHSFGRIWRAESVKEGPEGIGGPYEDKGIVMEPGVDSQLWEGRQGVAFFYPYLVGNEWLAFYGGAYPYAKWADYPTRSGKGWYVGLARSASMEGPWTRMDTTVNPITSIHPWFVENPIVSRLPNGLYIAVFDGGPEGFGLHLPNMMGYTLSRDGLHWTAAQYFPIHTKVKKWWDIMRTPLCLIPEGDDRYTILYAAINNNQRFHPIGMVQVKLNRQVMDQVMDGLKQDN</sequence>
<dbReference type="RefSeq" id="WP_089920590.1">
    <property type="nucleotide sequence ID" value="NZ_FOBB01000012.1"/>
</dbReference>
<dbReference type="InterPro" id="IPR000933">
    <property type="entry name" value="Glyco_hydro_29"/>
</dbReference>
<dbReference type="Pfam" id="PF01120">
    <property type="entry name" value="Alpha_L_fucos"/>
    <property type="match status" value="1"/>
</dbReference>
<dbReference type="Gene3D" id="3.20.20.80">
    <property type="entry name" value="Glycosidases"/>
    <property type="match status" value="1"/>
</dbReference>
<dbReference type="OrthoDB" id="7542127at2"/>
<feature type="domain" description="Glycoside hydrolase family 29 N-terminal" evidence="8">
    <location>
        <begin position="27"/>
        <end position="376"/>
    </location>
</feature>
<feature type="chain" id="PRO_5011559681" description="alpha-L-fucosidase" evidence="7">
    <location>
        <begin position="28"/>
        <end position="874"/>
    </location>
</feature>
<dbReference type="Gene3D" id="2.115.10.20">
    <property type="entry name" value="Glycosyl hydrolase domain, family 43"/>
    <property type="match status" value="1"/>
</dbReference>